<accession>A0ABW5XUH5</accession>
<gene>
    <name evidence="3" type="ORF">ACFSYC_18010</name>
</gene>
<reference evidence="4" key="1">
    <citation type="journal article" date="2019" name="Int. J. Syst. Evol. Microbiol.">
        <title>The Global Catalogue of Microorganisms (GCM) 10K type strain sequencing project: providing services to taxonomists for standard genome sequencing and annotation.</title>
        <authorList>
            <consortium name="The Broad Institute Genomics Platform"/>
            <consortium name="The Broad Institute Genome Sequencing Center for Infectious Disease"/>
            <person name="Wu L."/>
            <person name="Ma J."/>
        </authorList>
    </citation>
    <scope>NUCLEOTIDE SEQUENCE [LARGE SCALE GENOMIC DNA]</scope>
    <source>
        <strain evidence="4">KCTC 52232</strain>
    </source>
</reference>
<keyword evidence="1" id="KW-0472">Membrane</keyword>
<dbReference type="Gene3D" id="1.10.3730.20">
    <property type="match status" value="1"/>
</dbReference>
<dbReference type="RefSeq" id="WP_377130239.1">
    <property type="nucleotide sequence ID" value="NZ_JBHUON010000030.1"/>
</dbReference>
<sequence length="285" mass="31259">MLYILLSICCSVIVSVMLKLAKRYQVDVVQAVMWNYVVAIALTWLFFKPQLVNLQAAPVYHLAALGVLLPVLFVVLATSVRLTGIVRTDIAQRLSLFIPILASYLIFHEHLSWLKIIGVVVGFAAIICSIPWQKGGGKATAGSWFYLLIVFVGMGVIDVLFKQLATFKSLPYTTSLFIVFILSFVCALILFIVKLVSKKTKFSFPHILIGGALGAFNFGNILFYLKAHKVLASQPSTVFTAMNIGVIVAGTLVGLIVFNEKLSTLNRVGVFLALAAIFVITYASY</sequence>
<dbReference type="EMBL" id="JBHUON010000030">
    <property type="protein sequence ID" value="MFD2866597.1"/>
    <property type="molecule type" value="Genomic_DNA"/>
</dbReference>
<feature type="transmembrane region" description="Helical" evidence="1">
    <location>
        <begin position="144"/>
        <end position="161"/>
    </location>
</feature>
<evidence type="ECO:0000313" key="3">
    <source>
        <dbReference type="EMBL" id="MFD2866597.1"/>
    </source>
</evidence>
<feature type="transmembrane region" description="Helical" evidence="1">
    <location>
        <begin position="173"/>
        <end position="192"/>
    </location>
</feature>
<organism evidence="3 4">
    <name type="scientific">Mucilaginibacter antarcticus</name>
    <dbReference type="NCBI Taxonomy" id="1855725"/>
    <lineage>
        <taxon>Bacteria</taxon>
        <taxon>Pseudomonadati</taxon>
        <taxon>Bacteroidota</taxon>
        <taxon>Sphingobacteriia</taxon>
        <taxon>Sphingobacteriales</taxon>
        <taxon>Sphingobacteriaceae</taxon>
        <taxon>Mucilaginibacter</taxon>
    </lineage>
</organism>
<feature type="domain" description="EamA" evidence="2">
    <location>
        <begin position="2"/>
        <end position="128"/>
    </location>
</feature>
<dbReference type="Proteomes" id="UP001597601">
    <property type="component" value="Unassembled WGS sequence"/>
</dbReference>
<feature type="transmembrane region" description="Helical" evidence="1">
    <location>
        <begin position="90"/>
        <end position="107"/>
    </location>
</feature>
<keyword evidence="4" id="KW-1185">Reference proteome</keyword>
<proteinExistence type="predicted"/>
<dbReference type="Pfam" id="PF00892">
    <property type="entry name" value="EamA"/>
    <property type="match status" value="1"/>
</dbReference>
<feature type="transmembrane region" description="Helical" evidence="1">
    <location>
        <begin position="204"/>
        <end position="225"/>
    </location>
</feature>
<dbReference type="InterPro" id="IPR037185">
    <property type="entry name" value="EmrE-like"/>
</dbReference>
<keyword evidence="1" id="KW-1133">Transmembrane helix</keyword>
<evidence type="ECO:0000259" key="2">
    <source>
        <dbReference type="Pfam" id="PF00892"/>
    </source>
</evidence>
<feature type="transmembrane region" description="Helical" evidence="1">
    <location>
        <begin position="114"/>
        <end position="132"/>
    </location>
</feature>
<keyword evidence="1" id="KW-0812">Transmembrane</keyword>
<protein>
    <submittedName>
        <fullName evidence="3">EamA family transporter</fullName>
    </submittedName>
</protein>
<feature type="transmembrane region" description="Helical" evidence="1">
    <location>
        <begin position="264"/>
        <end position="283"/>
    </location>
</feature>
<dbReference type="InterPro" id="IPR000620">
    <property type="entry name" value="EamA_dom"/>
</dbReference>
<dbReference type="SUPFAM" id="SSF103481">
    <property type="entry name" value="Multidrug resistance efflux transporter EmrE"/>
    <property type="match status" value="2"/>
</dbReference>
<feature type="transmembrane region" description="Helical" evidence="1">
    <location>
        <begin position="28"/>
        <end position="47"/>
    </location>
</feature>
<name>A0ABW5XUH5_9SPHI</name>
<feature type="transmembrane region" description="Helical" evidence="1">
    <location>
        <begin position="59"/>
        <end position="78"/>
    </location>
</feature>
<evidence type="ECO:0000256" key="1">
    <source>
        <dbReference type="SAM" id="Phobius"/>
    </source>
</evidence>
<comment type="caution">
    <text evidence="3">The sequence shown here is derived from an EMBL/GenBank/DDBJ whole genome shotgun (WGS) entry which is preliminary data.</text>
</comment>
<evidence type="ECO:0000313" key="4">
    <source>
        <dbReference type="Proteomes" id="UP001597601"/>
    </source>
</evidence>
<feature type="transmembrane region" description="Helical" evidence="1">
    <location>
        <begin position="237"/>
        <end position="258"/>
    </location>
</feature>